<dbReference type="Pfam" id="PF21329">
    <property type="entry name" value="CYP38_PsbQ-like"/>
    <property type="match status" value="1"/>
</dbReference>
<dbReference type="SUPFAM" id="SSF50891">
    <property type="entry name" value="Cyclophilin-like"/>
    <property type="match status" value="1"/>
</dbReference>
<name>B8HMP1_CYAP4</name>
<gene>
    <name evidence="6" type="ordered locus">Cyan7425_1278</name>
</gene>
<dbReference type="InterPro" id="IPR029000">
    <property type="entry name" value="Cyclophilin-like_dom_sf"/>
</dbReference>
<dbReference type="AlphaFoldDB" id="B8HMP1"/>
<dbReference type="HOGENOM" id="CLU_012062_19_2_3"/>
<evidence type="ECO:0000256" key="2">
    <source>
        <dbReference type="ARBA" id="ARBA00023078"/>
    </source>
</evidence>
<dbReference type="InterPro" id="IPR044665">
    <property type="entry name" value="E_coli_cyclophilin_A-like"/>
</dbReference>
<dbReference type="GO" id="GO:0003755">
    <property type="term" value="F:peptidyl-prolyl cis-trans isomerase activity"/>
    <property type="evidence" value="ECO:0007669"/>
    <property type="project" value="UniProtKB-KW"/>
</dbReference>
<dbReference type="Gene3D" id="1.20.120.290">
    <property type="entry name" value="Oxygen-evolving enhancer protein 3 (PsbQ), four-helix up-down bundle"/>
    <property type="match status" value="1"/>
</dbReference>
<dbReference type="STRING" id="395961.Cyan7425_1278"/>
<dbReference type="SUPFAM" id="SSF101112">
    <property type="entry name" value="Oxygen-evolving enhancer protein 3"/>
    <property type="match status" value="1"/>
</dbReference>
<sequence>MLMLISTFLLMLPLQCFRTRLMVFKPLFKLISVVLLLLLVLNSPLAQASPLPTGLASLPTGNAITDPKALLRLSLPIQNSAVRRLQADIEDIANQLRGKRWATINSEIAKGATIVRDRSADLLASIPPQNQPQAQVILNQLQAQLNELQAVAESKNREQVLQKRSLVLDLVGDLEALMVQGFPFNVPPEYSSLPQLLGRATIALQTNKGELTLVVDGYSAPLTAGNFVDLVQRGFYDGLKFTRAEESYVLQAGDPPGKEEGFVDPKTGQYRAIPLEILIQGDKKPLYGMTLEDAGRYLDQPVLPFSAYGTLALARPSDDPNGGSSQFFFLLFEPELTPAGSNLLDGRYAVFGYVVEGAEVLRELRQGDQIISARVTAGAENLVTPSA</sequence>
<keyword evidence="4 6" id="KW-0413">Isomerase</keyword>
<keyword evidence="3" id="KW-0697">Rotamase</keyword>
<dbReference type="InterPro" id="IPR048563">
    <property type="entry name" value="CYP38_PsbQ-like"/>
</dbReference>
<feature type="domain" description="PPIase cyclophilin-type" evidence="5">
    <location>
        <begin position="209"/>
        <end position="366"/>
    </location>
</feature>
<dbReference type="PANTHER" id="PTHR43246">
    <property type="entry name" value="PEPTIDYL-PROLYL CIS-TRANS ISOMERASE CYP38, CHLOROPLASTIC"/>
    <property type="match status" value="1"/>
</dbReference>
<dbReference type="CDD" id="cd01924">
    <property type="entry name" value="cyclophilin_TLP40_like"/>
    <property type="match status" value="1"/>
</dbReference>
<dbReference type="InterPro" id="IPR023222">
    <property type="entry name" value="PsbQ-like_dom_sf"/>
</dbReference>
<evidence type="ECO:0000256" key="1">
    <source>
        <dbReference type="ARBA" id="ARBA00013194"/>
    </source>
</evidence>
<proteinExistence type="predicted"/>
<dbReference type="Gene3D" id="2.40.100.10">
    <property type="entry name" value="Cyclophilin-like"/>
    <property type="match status" value="1"/>
</dbReference>
<evidence type="ECO:0000259" key="5">
    <source>
        <dbReference type="PROSITE" id="PS50072"/>
    </source>
</evidence>
<dbReference type="PROSITE" id="PS50072">
    <property type="entry name" value="CSA_PPIASE_2"/>
    <property type="match status" value="1"/>
</dbReference>
<dbReference type="EMBL" id="CP001344">
    <property type="protein sequence ID" value="ACL43656.1"/>
    <property type="molecule type" value="Genomic_DNA"/>
</dbReference>
<evidence type="ECO:0000256" key="3">
    <source>
        <dbReference type="ARBA" id="ARBA00023110"/>
    </source>
</evidence>
<evidence type="ECO:0000313" key="6">
    <source>
        <dbReference type="EMBL" id="ACL43656.1"/>
    </source>
</evidence>
<keyword evidence="2" id="KW-0793">Thylakoid</keyword>
<protein>
    <recommendedName>
        <fullName evidence="1">peptidylprolyl isomerase</fullName>
        <ecNumber evidence="1">5.2.1.8</ecNumber>
    </recommendedName>
</protein>
<reference evidence="6" key="1">
    <citation type="submission" date="2009-01" db="EMBL/GenBank/DDBJ databases">
        <title>Complete sequence of chromosome Cyanothece sp. PCC 7425.</title>
        <authorList>
            <consortium name="US DOE Joint Genome Institute"/>
            <person name="Lucas S."/>
            <person name="Copeland A."/>
            <person name="Lapidus A."/>
            <person name="Glavina del Rio T."/>
            <person name="Dalin E."/>
            <person name="Tice H."/>
            <person name="Bruce D."/>
            <person name="Goodwin L."/>
            <person name="Pitluck S."/>
            <person name="Sims D."/>
            <person name="Meineke L."/>
            <person name="Brettin T."/>
            <person name="Detter J.C."/>
            <person name="Han C."/>
            <person name="Larimer F."/>
            <person name="Land M."/>
            <person name="Hauser L."/>
            <person name="Kyrpides N."/>
            <person name="Ovchinnikova G."/>
            <person name="Liberton M."/>
            <person name="Stoeckel J."/>
            <person name="Banerjee A."/>
            <person name="Singh A."/>
            <person name="Page L."/>
            <person name="Sato H."/>
            <person name="Zhao L."/>
            <person name="Sherman L."/>
            <person name="Pakrasi H."/>
            <person name="Richardson P."/>
        </authorList>
    </citation>
    <scope>NUCLEOTIDE SEQUENCE</scope>
    <source>
        <strain evidence="6">PCC 7425</strain>
    </source>
</reference>
<organism evidence="6">
    <name type="scientific">Cyanothece sp. (strain PCC 7425 / ATCC 29141)</name>
    <dbReference type="NCBI Taxonomy" id="395961"/>
    <lineage>
        <taxon>Bacteria</taxon>
        <taxon>Bacillati</taxon>
        <taxon>Cyanobacteriota</taxon>
        <taxon>Cyanophyceae</taxon>
        <taxon>Gomontiellales</taxon>
        <taxon>Cyanothecaceae</taxon>
        <taxon>Cyanothece</taxon>
    </lineage>
</organism>
<dbReference type="eggNOG" id="COG0652">
    <property type="taxonomic scope" value="Bacteria"/>
</dbReference>
<dbReference type="KEGG" id="cyn:Cyan7425_1278"/>
<dbReference type="Pfam" id="PF00160">
    <property type="entry name" value="Pro_isomerase"/>
    <property type="match status" value="1"/>
</dbReference>
<accession>B8HMP1</accession>
<evidence type="ECO:0000256" key="4">
    <source>
        <dbReference type="ARBA" id="ARBA00023235"/>
    </source>
</evidence>
<dbReference type="EC" id="5.2.1.8" evidence="1"/>
<dbReference type="InterPro" id="IPR002130">
    <property type="entry name" value="Cyclophilin-type_PPIase_dom"/>
</dbReference>